<accession>A0A3F3GWC0</accession>
<dbReference type="AlphaFoldDB" id="A0A3F3GWC0"/>
<name>A0A3F3GWC0_9LACO</name>
<proteinExistence type="predicted"/>
<dbReference type="OrthoDB" id="1550809at2"/>
<dbReference type="Proteomes" id="UP000061227">
    <property type="component" value="Unassembled WGS sequence"/>
</dbReference>
<organism evidence="1 2">
    <name type="scientific">Fructobacillus pseudoficulneus</name>
    <dbReference type="NCBI Taxonomy" id="220714"/>
    <lineage>
        <taxon>Bacteria</taxon>
        <taxon>Bacillati</taxon>
        <taxon>Bacillota</taxon>
        <taxon>Bacilli</taxon>
        <taxon>Lactobacillales</taxon>
        <taxon>Lactobacillaceae</taxon>
        <taxon>Fructobacillus</taxon>
    </lineage>
</organism>
<evidence type="ECO:0000313" key="2">
    <source>
        <dbReference type="Proteomes" id="UP000061227"/>
    </source>
</evidence>
<dbReference type="RefSeq" id="WP_059376575.1">
    <property type="nucleotide sequence ID" value="NZ_DF968063.1"/>
</dbReference>
<evidence type="ECO:0000313" key="1">
    <source>
        <dbReference type="EMBL" id="GAP02532.1"/>
    </source>
</evidence>
<dbReference type="EMBL" id="DF968063">
    <property type="protein sequence ID" value="GAP02532.1"/>
    <property type="molecule type" value="Genomic_DNA"/>
</dbReference>
<keyword evidence="2" id="KW-1185">Reference proteome</keyword>
<dbReference type="STRING" id="220714.SAMN05660469_0483"/>
<protein>
    <recommendedName>
        <fullName evidence="3">Rad50/SbcC-type AAA domain-containing protein</fullName>
    </recommendedName>
</protein>
<evidence type="ECO:0008006" key="3">
    <source>
        <dbReference type="Google" id="ProtNLM"/>
    </source>
</evidence>
<sequence>MKIIKIKIENKHAYFGKHSLITSNKNSAGKTTFIRLLLYSFGWNVPSTKGLQFKKLETELTLENFDDIFQINRNGDSVSVFKNDQLVGIFDSKNELNTILSILTGVTQPQLLDNLLGLLYFDQEKGWTLLNRGNVIGSIKFNIERLLEGLDDSNFDDYAEKIKDIDHQIQGYRNILKILAYQDKIRYESTQIDWTYPDELNDKLRLNKLDISSLKVQIESLNEAKRENKRFKKMITGFGLRVKTESGEEVIVSEKNIIGFEETQSFIDARLSILNRKYSTLLSNKSKIELKLQEQMDLFDSESQLQTFNSLVANMNLNSSDVEKIISNLKIEGTNLKKKLSTEINNSAYSHKLYQKTMIFAKFLGVDQYLIDTPAVIKLNELKKYSGAVLHLLVFSFRMADLKVFQEKTSLILPIVIDSPFGKEISKDNVSLMYQLVHKYFPDNQIITASIENIEDITQIDKKYLFVDNMMDSLD</sequence>
<reference evidence="1 2" key="1">
    <citation type="journal article" date="2015" name="BMC Genomics">
        <title>Comparative genomics of Fructobacillus spp. and Leuconostoc spp. reveals niche-specific evolution of Fructobacillus spp.</title>
        <authorList>
            <person name="Endo A."/>
            <person name="Tanizawa Y."/>
            <person name="Tanaka N."/>
            <person name="Maeno S."/>
            <person name="Kumar H."/>
            <person name="Shiwa Y."/>
            <person name="Okada S."/>
            <person name="Yoshikawa H."/>
            <person name="Dicks L."/>
            <person name="Nakagawa J."/>
            <person name="Arita M."/>
        </authorList>
    </citation>
    <scope>NUCLEOTIDE SEQUENCE [LARGE SCALE GENOMIC DNA]</scope>
    <source>
        <strain evidence="1 2">DSM 15468</strain>
    </source>
</reference>
<gene>
    <name evidence="1" type="ORF">FPFC_014150</name>
</gene>